<dbReference type="Proteomes" id="UP000325255">
    <property type="component" value="Unassembled WGS sequence"/>
</dbReference>
<gene>
    <name evidence="8" type="ORF">F1189_27715</name>
</gene>
<keyword evidence="5" id="KW-0472">Membrane</keyword>
<evidence type="ECO:0000259" key="6">
    <source>
        <dbReference type="PROSITE" id="PS50111"/>
    </source>
</evidence>
<dbReference type="EMBL" id="VWPK01000070">
    <property type="protein sequence ID" value="KAA5608727.1"/>
    <property type="molecule type" value="Genomic_DNA"/>
</dbReference>
<dbReference type="PROSITE" id="PS50885">
    <property type="entry name" value="HAMP"/>
    <property type="match status" value="1"/>
</dbReference>
<dbReference type="Pfam" id="PF00015">
    <property type="entry name" value="MCPsignal"/>
    <property type="match status" value="1"/>
</dbReference>
<proteinExistence type="inferred from homology"/>
<comment type="similarity">
    <text evidence="2">Belongs to the methyl-accepting chemotaxis (MCP) protein family.</text>
</comment>
<evidence type="ECO:0000256" key="4">
    <source>
        <dbReference type="SAM" id="Coils"/>
    </source>
</evidence>
<protein>
    <submittedName>
        <fullName evidence="8">HAMP domain-containing protein</fullName>
    </submittedName>
</protein>
<evidence type="ECO:0000256" key="1">
    <source>
        <dbReference type="ARBA" id="ARBA00023224"/>
    </source>
</evidence>
<dbReference type="PROSITE" id="PS50111">
    <property type="entry name" value="CHEMOTAXIS_TRANSDUC_2"/>
    <property type="match status" value="1"/>
</dbReference>
<dbReference type="GO" id="GO:0016020">
    <property type="term" value="C:membrane"/>
    <property type="evidence" value="ECO:0007669"/>
    <property type="project" value="InterPro"/>
</dbReference>
<keyword evidence="9" id="KW-1185">Reference proteome</keyword>
<feature type="coiled-coil region" evidence="4">
    <location>
        <begin position="307"/>
        <end position="334"/>
    </location>
</feature>
<feature type="domain" description="HAMP" evidence="7">
    <location>
        <begin position="266"/>
        <end position="319"/>
    </location>
</feature>
<evidence type="ECO:0000259" key="7">
    <source>
        <dbReference type="PROSITE" id="PS50885"/>
    </source>
</evidence>
<dbReference type="InterPro" id="IPR003660">
    <property type="entry name" value="HAMP_dom"/>
</dbReference>
<accession>A0A5M6ILB7</accession>
<dbReference type="GO" id="GO:0006935">
    <property type="term" value="P:chemotaxis"/>
    <property type="evidence" value="ECO:0007669"/>
    <property type="project" value="InterPro"/>
</dbReference>
<dbReference type="Pfam" id="PF12729">
    <property type="entry name" value="4HB_MCP_1"/>
    <property type="match status" value="1"/>
</dbReference>
<evidence type="ECO:0000256" key="2">
    <source>
        <dbReference type="ARBA" id="ARBA00029447"/>
    </source>
</evidence>
<keyword evidence="5" id="KW-1133">Transmembrane helix</keyword>
<evidence type="ECO:0000313" key="9">
    <source>
        <dbReference type="Proteomes" id="UP000325255"/>
    </source>
</evidence>
<dbReference type="OrthoDB" id="7295762at2"/>
<evidence type="ECO:0000313" key="8">
    <source>
        <dbReference type="EMBL" id="KAA5608727.1"/>
    </source>
</evidence>
<comment type="caution">
    <text evidence="8">The sequence shown here is derived from an EMBL/GenBank/DDBJ whole genome shotgun (WGS) entry which is preliminary data.</text>
</comment>
<dbReference type="InterPro" id="IPR024478">
    <property type="entry name" value="HlyB_4HB_MCP"/>
</dbReference>
<dbReference type="AlphaFoldDB" id="A0A5M6ILB7"/>
<dbReference type="Gene3D" id="1.10.8.500">
    <property type="entry name" value="HAMP domain in histidine kinase"/>
    <property type="match status" value="1"/>
</dbReference>
<dbReference type="GO" id="GO:0004888">
    <property type="term" value="F:transmembrane signaling receptor activity"/>
    <property type="evidence" value="ECO:0007669"/>
    <property type="project" value="InterPro"/>
</dbReference>
<dbReference type="GO" id="GO:0007165">
    <property type="term" value="P:signal transduction"/>
    <property type="evidence" value="ECO:0007669"/>
    <property type="project" value="UniProtKB-KW"/>
</dbReference>
<dbReference type="SUPFAM" id="SSF58104">
    <property type="entry name" value="Methyl-accepting chemotaxis protein (MCP) signaling domain"/>
    <property type="match status" value="1"/>
</dbReference>
<organism evidence="8 9">
    <name type="scientific">Rhodovastum atsumiense</name>
    <dbReference type="NCBI Taxonomy" id="504468"/>
    <lineage>
        <taxon>Bacteria</taxon>
        <taxon>Pseudomonadati</taxon>
        <taxon>Pseudomonadota</taxon>
        <taxon>Alphaproteobacteria</taxon>
        <taxon>Acetobacterales</taxon>
        <taxon>Acetobacteraceae</taxon>
        <taxon>Rhodovastum</taxon>
    </lineage>
</organism>
<feature type="transmembrane region" description="Helical" evidence="5">
    <location>
        <begin position="66"/>
        <end position="86"/>
    </location>
</feature>
<dbReference type="PRINTS" id="PR00260">
    <property type="entry name" value="CHEMTRNSDUCR"/>
</dbReference>
<evidence type="ECO:0000256" key="5">
    <source>
        <dbReference type="SAM" id="Phobius"/>
    </source>
</evidence>
<keyword evidence="1 3" id="KW-0807">Transducer</keyword>
<dbReference type="PANTHER" id="PTHR32089:SF112">
    <property type="entry name" value="LYSOZYME-LIKE PROTEIN-RELATED"/>
    <property type="match status" value="1"/>
</dbReference>
<feature type="domain" description="Methyl-accepting transducer" evidence="6">
    <location>
        <begin position="359"/>
        <end position="588"/>
    </location>
</feature>
<dbReference type="InterPro" id="IPR004089">
    <property type="entry name" value="MCPsignal_dom"/>
</dbReference>
<dbReference type="InterPro" id="IPR004090">
    <property type="entry name" value="Chemotax_Me-accpt_rcpt"/>
</dbReference>
<sequence length="615" mass="64276">MVCEPGERKCRQPLPHARRASGGVAIPRRRQGFYAGALHLSLSVRRHGRALLCHCQDRSMTLRTRILFGFAVAFLACLGLGLISLYQTHRLNAVAARFGAELLPHVSVLADLRAEVNEHNRILLRHVIADTPQAMATLESQLTDETGLIDAFFRNAGSAFTAPQQQRLLETARGAWAAYREAAAGVIALGHEGGGQRMEAAALDRVGGLYQKFVDTVNTMRQTIVLEAWTGVGTTRSTYLFGMWLTIGAMVACAGVCGIGGVMTISSVCRPVLTLAGQMRQVAAREPGIVVFGCDRRDEVGAMAQALEQFRQDLAAADATAAQQETEHRAQEQRTMRVTGLAADFDHSISAVLEAFSAAAHELESTAHSMANIAESTNRQALGSAEGARQASANVQTVAASAEELAASLGEIAQQVGRSSQMVAEATAEARATDANVGELAEAAGRIGEVVQLISSIASQTNLLALNATIEAARAGDAGKGFAVVAAEVKALANQTTHATDEIARQIAAIQGSTGRAVEAIRRITSAIAAVSEVATGIAAAVEQQTAAVTEISRSAADAAQHTNTVSSAVAAVTNASAEAGTAATQVLDAAGDLGRQTASLRGEVTRFTAEIRAA</sequence>
<name>A0A5M6ILB7_9PROT</name>
<reference evidence="8 9" key="1">
    <citation type="submission" date="2019-09" db="EMBL/GenBank/DDBJ databases">
        <title>Genome sequence of Rhodovastum atsumiense, a diverse member of the Acetobacteraceae family of non-sulfur purple photosynthetic bacteria.</title>
        <authorList>
            <person name="Meyer T."/>
            <person name="Kyndt J."/>
        </authorList>
    </citation>
    <scope>NUCLEOTIDE SEQUENCE [LARGE SCALE GENOMIC DNA]</scope>
    <source>
        <strain evidence="8 9">DSM 21279</strain>
    </source>
</reference>
<dbReference type="PANTHER" id="PTHR32089">
    <property type="entry name" value="METHYL-ACCEPTING CHEMOTAXIS PROTEIN MCPB"/>
    <property type="match status" value="1"/>
</dbReference>
<dbReference type="SMART" id="SM00283">
    <property type="entry name" value="MA"/>
    <property type="match status" value="1"/>
</dbReference>
<keyword evidence="4" id="KW-0175">Coiled coil</keyword>
<evidence type="ECO:0000256" key="3">
    <source>
        <dbReference type="PROSITE-ProRule" id="PRU00284"/>
    </source>
</evidence>
<keyword evidence="5" id="KW-0812">Transmembrane</keyword>
<dbReference type="Gene3D" id="1.10.287.950">
    <property type="entry name" value="Methyl-accepting chemotaxis protein"/>
    <property type="match status" value="1"/>
</dbReference>